<dbReference type="FunFam" id="1.10.287.180:FF:000001">
    <property type="entry name" value="Transcription elongation factor GreA"/>
    <property type="match status" value="1"/>
</dbReference>
<accession>A0A171KSS1</accession>
<dbReference type="PANTHER" id="PTHR30437:SF4">
    <property type="entry name" value="TRANSCRIPTION ELONGATION FACTOR GREA"/>
    <property type="match status" value="1"/>
</dbReference>
<evidence type="ECO:0000256" key="9">
    <source>
        <dbReference type="RuleBase" id="RU000556"/>
    </source>
</evidence>
<dbReference type="GeneID" id="99727138"/>
<dbReference type="InterPro" id="IPR028624">
    <property type="entry name" value="Tscrpt_elong_fac_GreA/B"/>
</dbReference>
<dbReference type="NCBIfam" id="NF001263">
    <property type="entry name" value="PRK00226.1-4"/>
    <property type="match status" value="1"/>
</dbReference>
<dbReference type="Proteomes" id="UP000078084">
    <property type="component" value="Unassembled WGS sequence"/>
</dbReference>
<dbReference type="NCBIfam" id="NF001261">
    <property type="entry name" value="PRK00226.1-2"/>
    <property type="match status" value="1"/>
</dbReference>
<organism evidence="12 14">
    <name type="scientific">Kerstersia gyiorum</name>
    <dbReference type="NCBI Taxonomy" id="206506"/>
    <lineage>
        <taxon>Bacteria</taxon>
        <taxon>Pseudomonadati</taxon>
        <taxon>Pseudomonadota</taxon>
        <taxon>Betaproteobacteria</taxon>
        <taxon>Burkholderiales</taxon>
        <taxon>Alcaligenaceae</taxon>
        <taxon>Kerstersia</taxon>
    </lineage>
</organism>
<dbReference type="SUPFAM" id="SSF46557">
    <property type="entry name" value="GreA transcript cleavage protein, N-terminal domain"/>
    <property type="match status" value="1"/>
</dbReference>
<dbReference type="EMBL" id="SGWZ01000007">
    <property type="protein sequence ID" value="RZS64973.1"/>
    <property type="molecule type" value="Genomic_DNA"/>
</dbReference>
<evidence type="ECO:0000256" key="3">
    <source>
        <dbReference type="ARBA" id="ARBA00023015"/>
    </source>
</evidence>
<keyword evidence="12" id="KW-0648">Protein biosynthesis</keyword>
<dbReference type="OrthoDB" id="9808774at2"/>
<evidence type="ECO:0000259" key="11">
    <source>
        <dbReference type="Pfam" id="PF03449"/>
    </source>
</evidence>
<dbReference type="InterPro" id="IPR018151">
    <property type="entry name" value="TF_GreA/GreB_CS"/>
</dbReference>
<comment type="similarity">
    <text evidence="1 8 9">Belongs to the GreA/GreB family.</text>
</comment>
<dbReference type="SUPFAM" id="SSF54534">
    <property type="entry name" value="FKBP-like"/>
    <property type="match status" value="1"/>
</dbReference>
<proteinExistence type="inferred from homology"/>
<dbReference type="InterPro" id="IPR023459">
    <property type="entry name" value="Tscrpt_elong_fac_GreA/B_fam"/>
</dbReference>
<dbReference type="Pfam" id="PF03449">
    <property type="entry name" value="GreA_GreB_N"/>
    <property type="match status" value="1"/>
</dbReference>
<dbReference type="Gene3D" id="3.10.50.30">
    <property type="entry name" value="Transcription elongation factor, GreA/GreB, C-terminal domain"/>
    <property type="match status" value="1"/>
</dbReference>
<dbReference type="NCBIfam" id="NF001264">
    <property type="entry name" value="PRK00226.1-5"/>
    <property type="match status" value="1"/>
</dbReference>
<dbReference type="GO" id="GO:0003677">
    <property type="term" value="F:DNA binding"/>
    <property type="evidence" value="ECO:0007669"/>
    <property type="project" value="UniProtKB-UniRule"/>
</dbReference>
<dbReference type="PROSITE" id="PS00830">
    <property type="entry name" value="GREAB_2"/>
    <property type="match status" value="1"/>
</dbReference>
<dbReference type="FunFam" id="3.10.50.30:FF:000001">
    <property type="entry name" value="Transcription elongation factor GreA"/>
    <property type="match status" value="1"/>
</dbReference>
<keyword evidence="3 8" id="KW-0805">Transcription regulation</keyword>
<comment type="function">
    <text evidence="6 8 9">Necessary for efficient RNA polymerase transcription elongation past template-encoded arresting sites. The arresting sites in DNA have the property of trapping a certain fraction of elongating RNA polymerases that pass through, resulting in locked ternary complexes. Cleavage of the nascent transcript by cleavage factors such as GreA or GreB allows the resumption of elongation from the new 3'terminus. GreA releases sequences of 2 to 3 nucleotides.</text>
</comment>
<dbReference type="GO" id="GO:0070063">
    <property type="term" value="F:RNA polymerase binding"/>
    <property type="evidence" value="ECO:0007669"/>
    <property type="project" value="InterPro"/>
</dbReference>
<sequence>MPAIPLTASGVERLQAELHQLKTVERPTVIAAIADARAQGDLSENAEYDAARERQGFIEGRIAELEGTLSNAQIINPSELDGEGRVVFGATVEIEDLESEVRVVYQIVGDVEADIRANRISVSSPVARALIGKSAGDVVEVNAPSGLKEYEIISVRYA</sequence>
<evidence type="ECO:0000256" key="6">
    <source>
        <dbReference type="ARBA" id="ARBA00024916"/>
    </source>
</evidence>
<dbReference type="GO" id="GO:0003746">
    <property type="term" value="F:translation elongation factor activity"/>
    <property type="evidence" value="ECO:0007669"/>
    <property type="project" value="UniProtKB-KW"/>
</dbReference>
<reference evidence="13 15" key="2">
    <citation type="submission" date="2019-02" db="EMBL/GenBank/DDBJ databases">
        <title>Genomic Encyclopedia of Type Strains, Phase IV (KMG-IV): sequencing the most valuable type-strain genomes for metagenomic binning, comparative biology and taxonomic classification.</title>
        <authorList>
            <person name="Goeker M."/>
        </authorList>
    </citation>
    <scope>NUCLEOTIDE SEQUENCE [LARGE SCALE GENOMIC DNA]</scope>
    <source>
        <strain evidence="13 15">DSM 16618</strain>
    </source>
</reference>
<dbReference type="InterPro" id="IPR001437">
    <property type="entry name" value="Tscrpt_elong_fac_GreA/B_C"/>
</dbReference>
<keyword evidence="5 8" id="KW-0804">Transcription</keyword>
<protein>
    <recommendedName>
        <fullName evidence="2 8">Transcription elongation factor GreA</fullName>
    </recommendedName>
    <alternativeName>
        <fullName evidence="7 8">Transcript cleavage factor GreA</fullName>
    </alternativeName>
</protein>
<evidence type="ECO:0000313" key="15">
    <source>
        <dbReference type="Proteomes" id="UP000292039"/>
    </source>
</evidence>
<evidence type="ECO:0000256" key="2">
    <source>
        <dbReference type="ARBA" id="ARBA00013729"/>
    </source>
</evidence>
<feature type="domain" description="Transcription elongation factor GreA/GreB C-terminal" evidence="10">
    <location>
        <begin position="83"/>
        <end position="157"/>
    </location>
</feature>
<dbReference type="GO" id="GO:0006354">
    <property type="term" value="P:DNA-templated transcription elongation"/>
    <property type="evidence" value="ECO:0007669"/>
    <property type="project" value="TreeGrafter"/>
</dbReference>
<dbReference type="STRING" id="206506.AAV32_08160"/>
<dbReference type="PATRIC" id="fig|206506.3.peg.1745"/>
<evidence type="ECO:0000313" key="12">
    <source>
        <dbReference type="EMBL" id="KKO71938.1"/>
    </source>
</evidence>
<evidence type="ECO:0000256" key="4">
    <source>
        <dbReference type="ARBA" id="ARBA00023125"/>
    </source>
</evidence>
<evidence type="ECO:0000313" key="13">
    <source>
        <dbReference type="EMBL" id="RZS64973.1"/>
    </source>
</evidence>
<keyword evidence="4 8" id="KW-0238">DNA-binding</keyword>
<dbReference type="InterPro" id="IPR022691">
    <property type="entry name" value="Tscrpt_elong_fac_GreA/B_N"/>
</dbReference>
<dbReference type="PROSITE" id="PS00829">
    <property type="entry name" value="GREAB_1"/>
    <property type="match status" value="1"/>
</dbReference>
<dbReference type="NCBIfam" id="TIGR01462">
    <property type="entry name" value="greA"/>
    <property type="match status" value="1"/>
</dbReference>
<dbReference type="Proteomes" id="UP000292039">
    <property type="component" value="Unassembled WGS sequence"/>
</dbReference>
<gene>
    <name evidence="8" type="primary">greA</name>
    <name evidence="12" type="ORF">AAV32_08160</name>
    <name evidence="13" type="ORF">EV679_3327</name>
</gene>
<evidence type="ECO:0000256" key="1">
    <source>
        <dbReference type="ARBA" id="ARBA00008213"/>
    </source>
</evidence>
<evidence type="ECO:0000256" key="5">
    <source>
        <dbReference type="ARBA" id="ARBA00023163"/>
    </source>
</evidence>
<dbReference type="GO" id="GO:0032784">
    <property type="term" value="P:regulation of DNA-templated transcription elongation"/>
    <property type="evidence" value="ECO:0007669"/>
    <property type="project" value="UniProtKB-UniRule"/>
</dbReference>
<keyword evidence="12" id="KW-0251">Elongation factor</keyword>
<evidence type="ECO:0000256" key="7">
    <source>
        <dbReference type="ARBA" id="ARBA00030776"/>
    </source>
</evidence>
<dbReference type="EMBL" id="LBNE01000004">
    <property type="protein sequence ID" value="KKO71938.1"/>
    <property type="molecule type" value="Genomic_DNA"/>
</dbReference>
<dbReference type="RefSeq" id="WP_068370234.1">
    <property type="nucleotide sequence ID" value="NZ_CBCSEB010000005.1"/>
</dbReference>
<evidence type="ECO:0000259" key="10">
    <source>
        <dbReference type="Pfam" id="PF01272"/>
    </source>
</evidence>
<dbReference type="InterPro" id="IPR036805">
    <property type="entry name" value="Tscrpt_elong_fac_GreA/B_N_sf"/>
</dbReference>
<dbReference type="AlphaFoldDB" id="A0A171KSS1"/>
<comment type="caution">
    <text evidence="12">The sequence shown here is derived from an EMBL/GenBank/DDBJ whole genome shotgun (WGS) entry which is preliminary data.</text>
</comment>
<reference evidence="12 14" key="1">
    <citation type="submission" date="2015-04" db="EMBL/GenBank/DDBJ databases">
        <title>Genome sequence of Kerstersia gyiorum CG1.</title>
        <authorList>
            <person name="Greninger A.L."/>
            <person name="Kozyreva V."/>
            <person name="Chaturvedi V."/>
        </authorList>
    </citation>
    <scope>NUCLEOTIDE SEQUENCE [LARGE SCALE GENOMIC DNA]</scope>
    <source>
        <strain evidence="12 14">CG1</strain>
    </source>
</reference>
<keyword evidence="14" id="KW-1185">Reference proteome</keyword>
<dbReference type="InterPro" id="IPR036953">
    <property type="entry name" value="GreA/GreB_C_sf"/>
</dbReference>
<evidence type="ECO:0000313" key="14">
    <source>
        <dbReference type="Proteomes" id="UP000078084"/>
    </source>
</evidence>
<name>A0A171KSS1_9BURK</name>
<dbReference type="PANTHER" id="PTHR30437">
    <property type="entry name" value="TRANSCRIPTION ELONGATION FACTOR GREA"/>
    <property type="match status" value="1"/>
</dbReference>
<feature type="domain" description="Transcription elongation factor GreA/GreB N-terminal" evidence="11">
    <location>
        <begin position="4"/>
        <end position="74"/>
    </location>
</feature>
<dbReference type="PIRSF" id="PIRSF006092">
    <property type="entry name" value="GreA_GreB"/>
    <property type="match status" value="1"/>
</dbReference>
<dbReference type="Gene3D" id="1.10.287.180">
    <property type="entry name" value="Transcription elongation factor, GreA/GreB, N-terminal domain"/>
    <property type="match status" value="1"/>
</dbReference>
<dbReference type="HAMAP" id="MF_00105">
    <property type="entry name" value="GreA_GreB"/>
    <property type="match status" value="1"/>
</dbReference>
<dbReference type="Pfam" id="PF01272">
    <property type="entry name" value="GreA_GreB"/>
    <property type="match status" value="1"/>
</dbReference>
<dbReference type="InterPro" id="IPR006359">
    <property type="entry name" value="Tscrpt_elong_fac_GreA"/>
</dbReference>
<evidence type="ECO:0000256" key="8">
    <source>
        <dbReference type="HAMAP-Rule" id="MF_00105"/>
    </source>
</evidence>